<comment type="caution">
    <text evidence="14">The sequence shown here is derived from an EMBL/GenBank/DDBJ whole genome shotgun (WGS) entry which is preliminary data.</text>
</comment>
<keyword evidence="2 8" id="KW-0813">Transport</keyword>
<proteinExistence type="inferred from homology"/>
<comment type="subcellular location">
    <subcellularLocation>
        <location evidence="1 8">Cell outer membrane</location>
        <topology evidence="1 8">Multi-pass membrane protein</topology>
    </subcellularLocation>
</comment>
<feature type="domain" description="TonB-dependent receptor-like beta-barrel" evidence="12">
    <location>
        <begin position="396"/>
        <end position="922"/>
    </location>
</feature>
<evidence type="ECO:0000256" key="7">
    <source>
        <dbReference type="ARBA" id="ARBA00023237"/>
    </source>
</evidence>
<evidence type="ECO:0000313" key="15">
    <source>
        <dbReference type="Proteomes" id="UP000620046"/>
    </source>
</evidence>
<dbReference type="Pfam" id="PF00593">
    <property type="entry name" value="TonB_dep_Rec_b-barrel"/>
    <property type="match status" value="1"/>
</dbReference>
<dbReference type="InterPro" id="IPR012910">
    <property type="entry name" value="Plug_dom"/>
</dbReference>
<evidence type="ECO:0000256" key="5">
    <source>
        <dbReference type="ARBA" id="ARBA00023077"/>
    </source>
</evidence>
<evidence type="ECO:0000313" key="14">
    <source>
        <dbReference type="EMBL" id="GGA50625.1"/>
    </source>
</evidence>
<feature type="chain" id="PRO_5045314485" evidence="11">
    <location>
        <begin position="30"/>
        <end position="959"/>
    </location>
</feature>
<feature type="region of interest" description="Disordered" evidence="10">
    <location>
        <begin position="32"/>
        <end position="56"/>
    </location>
</feature>
<evidence type="ECO:0000256" key="8">
    <source>
        <dbReference type="PROSITE-ProRule" id="PRU01360"/>
    </source>
</evidence>
<gene>
    <name evidence="14" type="primary">btuB</name>
    <name evidence="14" type="ORF">GCM10010981_45000</name>
</gene>
<keyword evidence="6 8" id="KW-0472">Membrane</keyword>
<dbReference type="PANTHER" id="PTHR47234:SF2">
    <property type="entry name" value="TONB-DEPENDENT RECEPTOR"/>
    <property type="match status" value="1"/>
</dbReference>
<keyword evidence="4 8" id="KW-0812">Transmembrane</keyword>
<evidence type="ECO:0000259" key="13">
    <source>
        <dbReference type="Pfam" id="PF07715"/>
    </source>
</evidence>
<protein>
    <submittedName>
        <fullName evidence="14">TonB-dependent receptor</fullName>
    </submittedName>
</protein>
<evidence type="ECO:0000256" key="2">
    <source>
        <dbReference type="ARBA" id="ARBA00022448"/>
    </source>
</evidence>
<organism evidence="14 15">
    <name type="scientific">Dyella nitratireducens</name>
    <dbReference type="NCBI Taxonomy" id="1849580"/>
    <lineage>
        <taxon>Bacteria</taxon>
        <taxon>Pseudomonadati</taxon>
        <taxon>Pseudomonadota</taxon>
        <taxon>Gammaproteobacteria</taxon>
        <taxon>Lysobacterales</taxon>
        <taxon>Rhodanobacteraceae</taxon>
        <taxon>Dyella</taxon>
    </lineage>
</organism>
<evidence type="ECO:0000256" key="1">
    <source>
        <dbReference type="ARBA" id="ARBA00004571"/>
    </source>
</evidence>
<evidence type="ECO:0000256" key="9">
    <source>
        <dbReference type="RuleBase" id="RU003357"/>
    </source>
</evidence>
<reference evidence="15" key="1">
    <citation type="journal article" date="2019" name="Int. J. Syst. Evol. Microbiol.">
        <title>The Global Catalogue of Microorganisms (GCM) 10K type strain sequencing project: providing services to taxonomists for standard genome sequencing and annotation.</title>
        <authorList>
            <consortium name="The Broad Institute Genomics Platform"/>
            <consortium name="The Broad Institute Genome Sequencing Center for Infectious Disease"/>
            <person name="Wu L."/>
            <person name="Ma J."/>
        </authorList>
    </citation>
    <scope>NUCLEOTIDE SEQUENCE [LARGE SCALE GENOMIC DNA]</scope>
    <source>
        <strain evidence="15">CGMCC 1.15439</strain>
    </source>
</reference>
<evidence type="ECO:0000256" key="3">
    <source>
        <dbReference type="ARBA" id="ARBA00022452"/>
    </source>
</evidence>
<evidence type="ECO:0000256" key="6">
    <source>
        <dbReference type="ARBA" id="ARBA00023136"/>
    </source>
</evidence>
<dbReference type="PROSITE" id="PS52016">
    <property type="entry name" value="TONB_DEPENDENT_REC_3"/>
    <property type="match status" value="1"/>
</dbReference>
<keyword evidence="15" id="KW-1185">Reference proteome</keyword>
<keyword evidence="14" id="KW-0675">Receptor</keyword>
<dbReference type="RefSeq" id="WP_188798032.1">
    <property type="nucleotide sequence ID" value="NZ_BMJA01000006.1"/>
</dbReference>
<dbReference type="Pfam" id="PF07715">
    <property type="entry name" value="Plug"/>
    <property type="match status" value="1"/>
</dbReference>
<dbReference type="InterPro" id="IPR037066">
    <property type="entry name" value="Plug_dom_sf"/>
</dbReference>
<evidence type="ECO:0000256" key="11">
    <source>
        <dbReference type="SAM" id="SignalP"/>
    </source>
</evidence>
<dbReference type="EMBL" id="BMJA01000006">
    <property type="protein sequence ID" value="GGA50625.1"/>
    <property type="molecule type" value="Genomic_DNA"/>
</dbReference>
<feature type="compositionally biased region" description="Low complexity" evidence="10">
    <location>
        <begin position="32"/>
        <end position="51"/>
    </location>
</feature>
<keyword evidence="3 8" id="KW-1134">Transmembrane beta strand</keyword>
<accession>A0ABQ1GW45</accession>
<evidence type="ECO:0000259" key="12">
    <source>
        <dbReference type="Pfam" id="PF00593"/>
    </source>
</evidence>
<feature type="region of interest" description="Disordered" evidence="10">
    <location>
        <begin position="109"/>
        <end position="135"/>
    </location>
</feature>
<evidence type="ECO:0000256" key="4">
    <source>
        <dbReference type="ARBA" id="ARBA00022692"/>
    </source>
</evidence>
<comment type="similarity">
    <text evidence="8 9">Belongs to the TonB-dependent receptor family.</text>
</comment>
<feature type="domain" description="TonB-dependent receptor plug" evidence="13">
    <location>
        <begin position="74"/>
        <end position="189"/>
    </location>
</feature>
<dbReference type="Gene3D" id="2.170.130.10">
    <property type="entry name" value="TonB-dependent receptor, plug domain"/>
    <property type="match status" value="1"/>
</dbReference>
<dbReference type="SUPFAM" id="SSF56935">
    <property type="entry name" value="Porins"/>
    <property type="match status" value="1"/>
</dbReference>
<dbReference type="Gene3D" id="2.40.170.20">
    <property type="entry name" value="TonB-dependent receptor, beta-barrel domain"/>
    <property type="match status" value="1"/>
</dbReference>
<dbReference type="InterPro" id="IPR039426">
    <property type="entry name" value="TonB-dep_rcpt-like"/>
</dbReference>
<dbReference type="InterPro" id="IPR000531">
    <property type="entry name" value="Beta-barrel_TonB"/>
</dbReference>
<keyword evidence="11" id="KW-0732">Signal</keyword>
<sequence length="959" mass="102083">MQAHYNRLSMAVRLALSVGIASSAVVAHAQDAGAQQNNSAQQNTQSSDQSQPSKTKTLQAVTVTGSLIRRVDTETASPVVTLDRSAITANGAPTLGNVLQQLPSVSGYATNPANNSNGGGGASPTLEGGDGASRVSLRGLGTNRTLVLVDGQRMANADLNMIPQNMIQSVDVLAEGASTAYGSDAVGGVVNFHLRKDFKGAEVSINDGISSHGDSQRRGFNFTTGASGADGNIVAGIDWNKYSPTLALRRGFSQRALYLSSGVPTPQGSGTIPTGRILVPAALTPGGCNVNAAGNAYVTLARGSGNSLSDYRCYGGSNDTFNYNAYNYIQTEQKRVNFFVLGNYNITPNLTAFANVFYNRTNSSGQDAPAPTSTSDGWYVAANNPINPFGVTFGTPPGYTGTSYVISERLTGLGTRLHTFNTDNFQLNTGLRGHFGQSSWLWDASLNYGYSNRQQTNYNEVNIADFQAVINGGGNIFNQADPAVTALLQKGVDSPVYTLTNTMKQMQFNASGELWDLPAGAMELSTGALYRWNSMNYTVTPDAILNPGTATCAVLAEACGSPGRGSISVRELYAETLIPLLSEKPGAYALNLDVGIRASDYSTSGTTTNKKLALEYRPVADLLIRGTVTQVFRAPNLNELDDGLTIGGPTVNDPCIGLSAATLAAHPAACQYVPPQWAGNPIPQVTAYTSGGKPAGVSLKPEHGTSFDLGLVYSPSWLEGFSSTVDVWRINLHDMLTPLAAQTVLDACFNNNSSPYCNFIHRYPSSNALAGAIYYMSTPVVNLGNLSTSGVDFSTSYTIPHFDVGGFNPGNFKVGLNTTYTGSFYNDATPGQPGAHTVNYAGTYTQQFGSIARWRGTLTLNWSLGNWSAQWQTRYINHMTDLNADILTGASAPMASILYHSAQIAYNVPAIKTRFEFGVDNITDKAPPLIYQNGPNYNVDTATYDVLGRYYWARATVKF</sequence>
<name>A0ABQ1GW45_9GAMM</name>
<evidence type="ECO:0000256" key="10">
    <source>
        <dbReference type="SAM" id="MobiDB-lite"/>
    </source>
</evidence>
<dbReference type="PANTHER" id="PTHR47234">
    <property type="match status" value="1"/>
</dbReference>
<keyword evidence="5 9" id="KW-0798">TonB box</keyword>
<feature type="signal peptide" evidence="11">
    <location>
        <begin position="1"/>
        <end position="29"/>
    </location>
</feature>
<keyword evidence="7 8" id="KW-0998">Cell outer membrane</keyword>
<dbReference type="Proteomes" id="UP000620046">
    <property type="component" value="Unassembled WGS sequence"/>
</dbReference>
<dbReference type="InterPro" id="IPR036942">
    <property type="entry name" value="Beta-barrel_TonB_sf"/>
</dbReference>